<evidence type="ECO:0000256" key="6">
    <source>
        <dbReference type="RuleBase" id="RU366052"/>
    </source>
</evidence>
<dbReference type="GO" id="GO:0006888">
    <property type="term" value="P:endoplasmic reticulum to Golgi vesicle-mediated transport"/>
    <property type="evidence" value="ECO:0007669"/>
    <property type="project" value="TreeGrafter"/>
</dbReference>
<keyword evidence="5" id="KW-0333">Golgi apparatus</keyword>
<keyword evidence="5" id="KW-0968">Cytoplasmic vesicle</keyword>
<dbReference type="EMBL" id="OC944585">
    <property type="protein sequence ID" value="CAD7662881.1"/>
    <property type="molecule type" value="Genomic_DNA"/>
</dbReference>
<evidence type="ECO:0000256" key="1">
    <source>
        <dbReference type="ARBA" id="ARBA00010516"/>
    </source>
</evidence>
<evidence type="ECO:0000313" key="7">
    <source>
        <dbReference type="EMBL" id="CAD7662881.1"/>
    </source>
</evidence>
<comment type="function">
    <text evidence="5">The coatomer is a cytosolic protein complex that binds to dilysine motifs and reversibly associates with Golgi non-clathrin-coated vesicles, which further mediate biosynthetic protein transport from the ER, via the Golgi up to the trans Golgi network. Coatomer complex is required for budding from Golgi membranes, and is essential for the retrograde Golgi-to-ER transport of dilysine-tagged proteins.</text>
</comment>
<keyword evidence="8" id="KW-1185">Reference proteome</keyword>
<dbReference type="EMBL" id="CAJPVJ010029760">
    <property type="protein sequence ID" value="CAG2180018.1"/>
    <property type="molecule type" value="Genomic_DNA"/>
</dbReference>
<dbReference type="PANTHER" id="PTHR10121">
    <property type="entry name" value="COATOMER SUBUNIT DELTA"/>
    <property type="match status" value="1"/>
</dbReference>
<organism evidence="7">
    <name type="scientific">Oppiella nova</name>
    <dbReference type="NCBI Taxonomy" id="334625"/>
    <lineage>
        <taxon>Eukaryota</taxon>
        <taxon>Metazoa</taxon>
        <taxon>Ecdysozoa</taxon>
        <taxon>Arthropoda</taxon>
        <taxon>Chelicerata</taxon>
        <taxon>Arachnida</taxon>
        <taxon>Acari</taxon>
        <taxon>Acariformes</taxon>
        <taxon>Sarcoptiformes</taxon>
        <taxon>Oribatida</taxon>
        <taxon>Brachypylina</taxon>
        <taxon>Oppioidea</taxon>
        <taxon>Oppiidae</taxon>
        <taxon>Oppiella</taxon>
    </lineage>
</organism>
<protein>
    <recommendedName>
        <fullName evidence="5">Coatomer subunit delta</fullName>
    </recommendedName>
</protein>
<evidence type="ECO:0000256" key="4">
    <source>
        <dbReference type="ARBA" id="ARBA00022927"/>
    </source>
</evidence>
<dbReference type="SUPFAM" id="SSF64356">
    <property type="entry name" value="SNARE-like"/>
    <property type="match status" value="1"/>
</dbReference>
<evidence type="ECO:0000256" key="2">
    <source>
        <dbReference type="ARBA" id="ARBA00022448"/>
    </source>
</evidence>
<keyword evidence="2 5" id="KW-0813">Transport</keyword>
<dbReference type="GO" id="GO:0000139">
    <property type="term" value="C:Golgi membrane"/>
    <property type="evidence" value="ECO:0007669"/>
    <property type="project" value="UniProtKB-SubCell"/>
</dbReference>
<keyword evidence="4 5" id="KW-0653">Protein transport</keyword>
<reference evidence="7" key="1">
    <citation type="submission" date="2020-11" db="EMBL/GenBank/DDBJ databases">
        <authorList>
            <person name="Tran Van P."/>
        </authorList>
    </citation>
    <scope>NUCLEOTIDE SEQUENCE</scope>
</reference>
<dbReference type="InterPro" id="IPR027059">
    <property type="entry name" value="Coatomer_dsu"/>
</dbReference>
<dbReference type="OrthoDB" id="10266042at2759"/>
<keyword evidence="5" id="KW-0472">Membrane</keyword>
<dbReference type="Proteomes" id="UP000728032">
    <property type="component" value="Unassembled WGS sequence"/>
</dbReference>
<keyword evidence="5" id="KW-0931">ER-Golgi transport</keyword>
<dbReference type="GO" id="GO:0006890">
    <property type="term" value="P:retrograde vesicle-mediated transport, Golgi to endoplasmic reticulum"/>
    <property type="evidence" value="ECO:0007669"/>
    <property type="project" value="UniProtKB-UniRule"/>
</dbReference>
<comment type="subcellular location">
    <subcellularLocation>
        <location evidence="5 6">Cytoplasm</location>
    </subcellularLocation>
    <subcellularLocation>
        <location evidence="5 6">Cytoplasmic vesicle</location>
        <location evidence="5 6">COPI-coated vesicle membrane</location>
        <topology evidence="5 6">Peripheral membrane protein</topology>
        <orientation evidence="5 6">Cytoplasmic side</orientation>
    </subcellularLocation>
    <subcellularLocation>
        <location evidence="5 6">Golgi apparatus membrane</location>
        <topology evidence="5 6">Peripheral membrane protein</topology>
        <orientation evidence="5 6">Cytoplasmic side</orientation>
    </subcellularLocation>
</comment>
<keyword evidence="3 5" id="KW-0963">Cytoplasm</keyword>
<evidence type="ECO:0000256" key="5">
    <source>
        <dbReference type="RuleBase" id="RU364018"/>
    </source>
</evidence>
<sequence length="59" mass="6607">MVLLASGVVSKVNGKILLSRQFVEMTRSRIEGLLTAFTKLITKDKQHTFIETDTVCHNS</sequence>
<name>A0A7R9QZC0_9ACAR</name>
<accession>A0A7R9QZC0</accession>
<dbReference type="GO" id="GO:0051645">
    <property type="term" value="P:Golgi localization"/>
    <property type="evidence" value="ECO:0007669"/>
    <property type="project" value="TreeGrafter"/>
</dbReference>
<dbReference type="GO" id="GO:0015031">
    <property type="term" value="P:protein transport"/>
    <property type="evidence" value="ECO:0007669"/>
    <property type="project" value="UniProtKB-KW"/>
</dbReference>
<proteinExistence type="inferred from homology"/>
<dbReference type="PANTHER" id="PTHR10121:SF0">
    <property type="entry name" value="COATOMER SUBUNIT DELTA"/>
    <property type="match status" value="1"/>
</dbReference>
<dbReference type="AlphaFoldDB" id="A0A7R9QZC0"/>
<comment type="subunit">
    <text evidence="5">Oligomeric complex that consists of at least the alpha, beta, beta', gamma, delta, epsilon and zeta subunits.</text>
</comment>
<evidence type="ECO:0000313" key="8">
    <source>
        <dbReference type="Proteomes" id="UP000728032"/>
    </source>
</evidence>
<gene>
    <name evidence="7" type="ORF">ONB1V03_LOCUS19441</name>
</gene>
<dbReference type="GO" id="GO:0030126">
    <property type="term" value="C:COPI vesicle coat"/>
    <property type="evidence" value="ECO:0007669"/>
    <property type="project" value="UniProtKB-UniRule"/>
</dbReference>
<dbReference type="InterPro" id="IPR011012">
    <property type="entry name" value="Longin-like_dom_sf"/>
</dbReference>
<comment type="similarity">
    <text evidence="1 5">Belongs to the adaptor complexes medium subunit family. Delta-COP subfamily.</text>
</comment>
<evidence type="ECO:0000256" key="3">
    <source>
        <dbReference type="ARBA" id="ARBA00022490"/>
    </source>
</evidence>